<keyword evidence="3" id="KW-1185">Reference proteome</keyword>
<evidence type="ECO:0000313" key="2">
    <source>
        <dbReference type="EMBL" id="MFH8547194.1"/>
    </source>
</evidence>
<dbReference type="EMBL" id="JBIRGQ010000003">
    <property type="protein sequence ID" value="MFH8547194.1"/>
    <property type="molecule type" value="Genomic_DNA"/>
</dbReference>
<dbReference type="RefSeq" id="WP_397713141.1">
    <property type="nucleotide sequence ID" value="NZ_JBIRGN010000003.1"/>
</dbReference>
<comment type="caution">
    <text evidence="2">The sequence shown here is derived from an EMBL/GenBank/DDBJ whole genome shotgun (WGS) entry which is preliminary data.</text>
</comment>
<sequence length="116" mass="11902">MNAPSIRMPAVTTAVPLGSPIRPSTVMAANWIAKPSVIIGQAPRVEAQRTSGRVGGHVPSLPERVPRPDDRSAAAGADGFPHGRRPRFGQARSCPGEPGAIGVCPLILSLPGKGGL</sequence>
<accession>A0ABW7QSP2</accession>
<evidence type="ECO:0000313" key="3">
    <source>
        <dbReference type="Proteomes" id="UP001610818"/>
    </source>
</evidence>
<proteinExistence type="predicted"/>
<protein>
    <submittedName>
        <fullName evidence="2">Uncharacterized protein</fullName>
    </submittedName>
</protein>
<evidence type="ECO:0000256" key="1">
    <source>
        <dbReference type="SAM" id="MobiDB-lite"/>
    </source>
</evidence>
<organism evidence="2 3">
    <name type="scientific">Streptomyces longisporoflavus</name>
    <dbReference type="NCBI Taxonomy" id="28044"/>
    <lineage>
        <taxon>Bacteria</taxon>
        <taxon>Bacillati</taxon>
        <taxon>Actinomycetota</taxon>
        <taxon>Actinomycetes</taxon>
        <taxon>Kitasatosporales</taxon>
        <taxon>Streptomycetaceae</taxon>
        <taxon>Streptomyces</taxon>
    </lineage>
</organism>
<feature type="region of interest" description="Disordered" evidence="1">
    <location>
        <begin position="49"/>
        <end position="97"/>
    </location>
</feature>
<name>A0ABW7QSP2_9ACTN</name>
<gene>
    <name evidence="2" type="ORF">ACH4F9_19520</name>
</gene>
<reference evidence="2 3" key="1">
    <citation type="submission" date="2024-10" db="EMBL/GenBank/DDBJ databases">
        <title>The Natural Products Discovery Center: Release of the First 8490 Sequenced Strains for Exploring Actinobacteria Biosynthetic Diversity.</title>
        <authorList>
            <person name="Kalkreuter E."/>
            <person name="Kautsar S.A."/>
            <person name="Yang D."/>
            <person name="Bader C.D."/>
            <person name="Teijaro C.N."/>
            <person name="Fluegel L."/>
            <person name="Davis C.M."/>
            <person name="Simpson J.R."/>
            <person name="Lauterbach L."/>
            <person name="Steele A.D."/>
            <person name="Gui C."/>
            <person name="Meng S."/>
            <person name="Li G."/>
            <person name="Viehrig K."/>
            <person name="Ye F."/>
            <person name="Su P."/>
            <person name="Kiefer A.F."/>
            <person name="Nichols A."/>
            <person name="Cepeda A.J."/>
            <person name="Yan W."/>
            <person name="Fan B."/>
            <person name="Jiang Y."/>
            <person name="Adhikari A."/>
            <person name="Zheng C.-J."/>
            <person name="Schuster L."/>
            <person name="Cowan T.M."/>
            <person name="Smanski M.J."/>
            <person name="Chevrette M.G."/>
            <person name="De Carvalho L.P.S."/>
            <person name="Shen B."/>
        </authorList>
    </citation>
    <scope>NUCLEOTIDE SEQUENCE [LARGE SCALE GENOMIC DNA]</scope>
    <source>
        <strain evidence="2 3">NPDC017990</strain>
    </source>
</reference>
<dbReference type="Proteomes" id="UP001610818">
    <property type="component" value="Unassembled WGS sequence"/>
</dbReference>